<dbReference type="EC" id="3.5.4.13" evidence="3"/>
<dbReference type="Gene3D" id="2.70.40.10">
    <property type="match status" value="1"/>
</dbReference>
<dbReference type="Pfam" id="PF22769">
    <property type="entry name" value="DCD"/>
    <property type="match status" value="1"/>
</dbReference>
<dbReference type="SUPFAM" id="SSF46785">
    <property type="entry name" value="Winged helix' DNA-binding domain"/>
    <property type="match status" value="1"/>
</dbReference>
<dbReference type="STRING" id="42253.NITMOv2_3786"/>
<dbReference type="GO" id="GO:0008829">
    <property type="term" value="F:dCTP deaminase activity"/>
    <property type="evidence" value="ECO:0007669"/>
    <property type="project" value="UniProtKB-EC"/>
</dbReference>
<dbReference type="InterPro" id="IPR036157">
    <property type="entry name" value="dUTPase-like_sf"/>
</dbReference>
<dbReference type="InterPro" id="IPR036388">
    <property type="entry name" value="WH-like_DNA-bd_sf"/>
</dbReference>
<dbReference type="KEGG" id="nmv:NITMOv2_3786"/>
<dbReference type="InterPro" id="IPR033704">
    <property type="entry name" value="dUTPase_trimeric"/>
</dbReference>
<dbReference type="OrthoDB" id="9780202at2"/>
<keyword evidence="2" id="KW-0546">Nucleotide metabolism</keyword>
<dbReference type="InterPro" id="IPR036390">
    <property type="entry name" value="WH_DNA-bd_sf"/>
</dbReference>
<dbReference type="Gene3D" id="1.10.10.10">
    <property type="entry name" value="Winged helix-like DNA-binding domain superfamily/Winged helix DNA-binding domain"/>
    <property type="match status" value="1"/>
</dbReference>
<accession>A0A0K2GHR9</accession>
<proteinExistence type="predicted"/>
<dbReference type="SUPFAM" id="SSF51283">
    <property type="entry name" value="dUTPase-like"/>
    <property type="match status" value="1"/>
</dbReference>
<sequence length="304" mass="34646">MILVDHQIRDAVRDGKLGIENFSEDLVQPASYDLRIGNLVYSPSSSHPDQPVNLSENGRAYRIPPYGTALLMTHETLTIPINMIGRFGLQSRYARRGLIASTGPQVDPGYKGKLSVSLLNLTPASHVISYLDPFLSIEFHSLDETPDRPYHGPYQNMKAIGPEILEDLVRLEGVNLAQMQSQFTELTQHVQEWTSLARRFDDFLNEMRRQTAAFEEFARRITDSEQQAPREVRQISQKQAMEEVLELFRTRGRLYYSDIAEALRLDFSTVIQACEALERQGFIEGGSYGKKRTKRVSPKRKSKL</sequence>
<dbReference type="EMBL" id="CP011801">
    <property type="protein sequence ID" value="ALA60177.1"/>
    <property type="molecule type" value="Genomic_DNA"/>
</dbReference>
<evidence type="ECO:0000256" key="2">
    <source>
        <dbReference type="ARBA" id="ARBA00023080"/>
    </source>
</evidence>
<dbReference type="PANTHER" id="PTHR42680:SF3">
    <property type="entry name" value="DCTP DEAMINASE"/>
    <property type="match status" value="1"/>
</dbReference>
<dbReference type="PATRIC" id="fig|42253.5.peg.3733"/>
<organism evidence="3 4">
    <name type="scientific">Nitrospira moscoviensis</name>
    <dbReference type="NCBI Taxonomy" id="42253"/>
    <lineage>
        <taxon>Bacteria</taxon>
        <taxon>Pseudomonadati</taxon>
        <taxon>Nitrospirota</taxon>
        <taxon>Nitrospiria</taxon>
        <taxon>Nitrospirales</taxon>
        <taxon>Nitrospiraceae</taxon>
        <taxon>Nitrospira</taxon>
    </lineage>
</organism>
<dbReference type="InterPro" id="IPR011962">
    <property type="entry name" value="dCTP_deaminase"/>
</dbReference>
<evidence type="ECO:0000256" key="1">
    <source>
        <dbReference type="ARBA" id="ARBA00022801"/>
    </source>
</evidence>
<keyword evidence="1 3" id="KW-0378">Hydrolase</keyword>
<protein>
    <submittedName>
        <fullName evidence="3">Putative dCTP deaminase</fullName>
        <ecNumber evidence="3">3.5.4.13</ecNumber>
    </submittedName>
</protein>
<keyword evidence="4" id="KW-1185">Reference proteome</keyword>
<dbReference type="Proteomes" id="UP000069205">
    <property type="component" value="Chromosome"/>
</dbReference>
<evidence type="ECO:0000313" key="4">
    <source>
        <dbReference type="Proteomes" id="UP000069205"/>
    </source>
</evidence>
<name>A0A0K2GHR9_NITMO</name>
<reference evidence="3 4" key="1">
    <citation type="journal article" date="2015" name="Proc. Natl. Acad. Sci. U.S.A.">
        <title>Expanded metabolic versatility of ubiquitous nitrite-oxidizing bacteria from the genus Nitrospira.</title>
        <authorList>
            <person name="Koch H."/>
            <person name="Lucker S."/>
            <person name="Albertsen M."/>
            <person name="Kitzinger K."/>
            <person name="Herbold C."/>
            <person name="Spieck E."/>
            <person name="Nielsen P.H."/>
            <person name="Wagner M."/>
            <person name="Daims H."/>
        </authorList>
    </citation>
    <scope>NUCLEOTIDE SEQUENCE [LARGE SCALE GENOMIC DNA]</scope>
    <source>
        <strain evidence="3 4">NSP M-1</strain>
    </source>
</reference>
<dbReference type="RefSeq" id="WP_053381068.1">
    <property type="nucleotide sequence ID" value="NZ_CP011801.1"/>
</dbReference>
<dbReference type="GO" id="GO:0006229">
    <property type="term" value="P:dUTP biosynthetic process"/>
    <property type="evidence" value="ECO:0007669"/>
    <property type="project" value="InterPro"/>
</dbReference>
<gene>
    <name evidence="3" type="ORF">NITMOv2_3786</name>
</gene>
<dbReference type="PANTHER" id="PTHR42680">
    <property type="entry name" value="DCTP DEAMINASE"/>
    <property type="match status" value="1"/>
</dbReference>
<evidence type="ECO:0000313" key="3">
    <source>
        <dbReference type="EMBL" id="ALA60177.1"/>
    </source>
</evidence>
<dbReference type="CDD" id="cd07557">
    <property type="entry name" value="trimeric_dUTPase"/>
    <property type="match status" value="1"/>
</dbReference>
<dbReference type="AlphaFoldDB" id="A0A0K2GHR9"/>